<dbReference type="AlphaFoldDB" id="A0A225D489"/>
<organism evidence="1 2">
    <name type="scientific">Fimbriiglobus ruber</name>
    <dbReference type="NCBI Taxonomy" id="1908690"/>
    <lineage>
        <taxon>Bacteria</taxon>
        <taxon>Pseudomonadati</taxon>
        <taxon>Planctomycetota</taxon>
        <taxon>Planctomycetia</taxon>
        <taxon>Gemmatales</taxon>
        <taxon>Gemmataceae</taxon>
        <taxon>Fimbriiglobus</taxon>
    </lineage>
</organism>
<evidence type="ECO:0000313" key="2">
    <source>
        <dbReference type="Proteomes" id="UP000214646"/>
    </source>
</evidence>
<dbReference type="EMBL" id="NIDE01000017">
    <property type="protein sequence ID" value="OWK36312.1"/>
    <property type="molecule type" value="Genomic_DNA"/>
</dbReference>
<protein>
    <submittedName>
        <fullName evidence="1">Uncharacterized protein</fullName>
    </submittedName>
</protein>
<keyword evidence="2" id="KW-1185">Reference proteome</keyword>
<accession>A0A225D489</accession>
<evidence type="ECO:0000313" key="1">
    <source>
        <dbReference type="EMBL" id="OWK36312.1"/>
    </source>
</evidence>
<reference evidence="2" key="1">
    <citation type="submission" date="2017-06" db="EMBL/GenBank/DDBJ databases">
        <title>Genome analysis of Fimbriiglobus ruber SP5, the first member of the order Planctomycetales with confirmed chitinolytic capability.</title>
        <authorList>
            <person name="Ravin N.V."/>
            <person name="Rakitin A.L."/>
            <person name="Ivanova A.A."/>
            <person name="Beletsky A.V."/>
            <person name="Kulichevskaya I.S."/>
            <person name="Mardanov A.V."/>
            <person name="Dedysh S.N."/>
        </authorList>
    </citation>
    <scope>NUCLEOTIDE SEQUENCE [LARGE SCALE GENOMIC DNA]</scope>
    <source>
        <strain evidence="2">SP5</strain>
    </source>
</reference>
<comment type="caution">
    <text evidence="1">The sequence shown here is derived from an EMBL/GenBank/DDBJ whole genome shotgun (WGS) entry which is preliminary data.</text>
</comment>
<proteinExistence type="predicted"/>
<dbReference type="Proteomes" id="UP000214646">
    <property type="component" value="Unassembled WGS sequence"/>
</dbReference>
<gene>
    <name evidence="1" type="ORF">FRUB_08875</name>
</gene>
<sequence length="126" mass="13550">MLATPTLTEERMSADLEAEVRPLIGSLRTALVGVMAASGTDSVSRFLSDAPVEACVRLADVWAVATAIGVPTDQVKARFSPEEQFLIEIVTSVYSAARPTQNFGDLPELARLLDETGWDVEDEAVI</sequence>
<name>A0A225D489_9BACT</name>
<dbReference type="RefSeq" id="WP_143393845.1">
    <property type="nucleotide sequence ID" value="NZ_NIDE01000017.1"/>
</dbReference>